<protein>
    <submittedName>
        <fullName evidence="6">Linear gramicidin synthase subunit D</fullName>
    </submittedName>
</protein>
<comment type="caution">
    <text evidence="6">The sequence shown here is derived from an EMBL/GenBank/DDBJ whole genome shotgun (WGS) entry which is preliminary data.</text>
</comment>
<dbReference type="FunFam" id="3.40.50.12780:FF:000012">
    <property type="entry name" value="Non-ribosomal peptide synthetase"/>
    <property type="match status" value="1"/>
</dbReference>
<dbReference type="AlphaFoldDB" id="A0A2W1JJW3"/>
<dbReference type="FunFam" id="3.30.300.30:FF:000010">
    <property type="entry name" value="Enterobactin synthetase component F"/>
    <property type="match status" value="1"/>
</dbReference>
<gene>
    <name evidence="6" type="primary">lgrD_1</name>
    <name evidence="6" type="ORF">C1752_01866</name>
</gene>
<dbReference type="PROSITE" id="PS00455">
    <property type="entry name" value="AMP_BINDING"/>
    <property type="match status" value="1"/>
</dbReference>
<dbReference type="Pfam" id="PF00501">
    <property type="entry name" value="AMP-binding"/>
    <property type="match status" value="1"/>
</dbReference>
<evidence type="ECO:0000256" key="1">
    <source>
        <dbReference type="ARBA" id="ARBA00001957"/>
    </source>
</evidence>
<keyword evidence="7" id="KW-1185">Reference proteome</keyword>
<dbReference type="Gene3D" id="3.30.559.30">
    <property type="entry name" value="Nonribosomal peptide synthetase, condensation domain"/>
    <property type="match status" value="1"/>
</dbReference>
<dbReference type="EMBL" id="PQWO01000004">
    <property type="protein sequence ID" value="PZD73689.1"/>
    <property type="molecule type" value="Genomic_DNA"/>
</dbReference>
<keyword evidence="3" id="KW-0596">Phosphopantetheine</keyword>
<dbReference type="Gene3D" id="2.30.38.10">
    <property type="entry name" value="Luciferase, Domain 3"/>
    <property type="match status" value="1"/>
</dbReference>
<dbReference type="Gene3D" id="3.30.300.30">
    <property type="match status" value="1"/>
</dbReference>
<dbReference type="InterPro" id="IPR025110">
    <property type="entry name" value="AMP-bd_C"/>
</dbReference>
<proteinExistence type="inferred from homology"/>
<dbReference type="FunFam" id="3.40.50.980:FF:000001">
    <property type="entry name" value="Non-ribosomal peptide synthetase"/>
    <property type="match status" value="1"/>
</dbReference>
<dbReference type="InterPro" id="IPR010071">
    <property type="entry name" value="AA_adenyl_dom"/>
</dbReference>
<feature type="domain" description="Carrier" evidence="5">
    <location>
        <begin position="774"/>
        <end position="849"/>
    </location>
</feature>
<dbReference type="Pfam" id="PF13193">
    <property type="entry name" value="AMP-binding_C"/>
    <property type="match status" value="1"/>
</dbReference>
<dbReference type="InterPro" id="IPR009081">
    <property type="entry name" value="PP-bd_ACP"/>
</dbReference>
<evidence type="ECO:0000256" key="2">
    <source>
        <dbReference type="ARBA" id="ARBA00006432"/>
    </source>
</evidence>
<dbReference type="Gene3D" id="3.40.50.1820">
    <property type="entry name" value="alpha/beta hydrolase"/>
    <property type="match status" value="1"/>
</dbReference>
<keyword evidence="4" id="KW-0597">Phosphoprotein</keyword>
<dbReference type="InterPro" id="IPR020806">
    <property type="entry name" value="PKS_PP-bd"/>
</dbReference>
<organism evidence="6 7">
    <name type="scientific">Acaryochloris thomasi RCC1774</name>
    <dbReference type="NCBI Taxonomy" id="1764569"/>
    <lineage>
        <taxon>Bacteria</taxon>
        <taxon>Bacillati</taxon>
        <taxon>Cyanobacteriota</taxon>
        <taxon>Cyanophyceae</taxon>
        <taxon>Acaryochloridales</taxon>
        <taxon>Acaryochloridaceae</taxon>
        <taxon>Acaryochloris</taxon>
        <taxon>Acaryochloris thomasi</taxon>
    </lineage>
</organism>
<dbReference type="NCBIfam" id="TIGR01733">
    <property type="entry name" value="AA-adenyl-dom"/>
    <property type="match status" value="1"/>
</dbReference>
<dbReference type="InterPro" id="IPR000873">
    <property type="entry name" value="AMP-dep_synth/lig_dom"/>
</dbReference>
<evidence type="ECO:0000256" key="3">
    <source>
        <dbReference type="ARBA" id="ARBA00022450"/>
    </source>
</evidence>
<dbReference type="GO" id="GO:0044550">
    <property type="term" value="P:secondary metabolite biosynthetic process"/>
    <property type="evidence" value="ECO:0007669"/>
    <property type="project" value="UniProtKB-ARBA"/>
</dbReference>
<comment type="cofactor">
    <cofactor evidence="1">
        <name>pantetheine 4'-phosphate</name>
        <dbReference type="ChEBI" id="CHEBI:47942"/>
    </cofactor>
</comment>
<dbReference type="GO" id="GO:0003824">
    <property type="term" value="F:catalytic activity"/>
    <property type="evidence" value="ECO:0007669"/>
    <property type="project" value="InterPro"/>
</dbReference>
<dbReference type="PROSITE" id="PS50075">
    <property type="entry name" value="CARRIER"/>
    <property type="match status" value="1"/>
</dbReference>
<accession>A0A2W1JJW3</accession>
<dbReference type="Proteomes" id="UP000248857">
    <property type="component" value="Unassembled WGS sequence"/>
</dbReference>
<dbReference type="GO" id="GO:0031177">
    <property type="term" value="F:phosphopantetheine binding"/>
    <property type="evidence" value="ECO:0007669"/>
    <property type="project" value="InterPro"/>
</dbReference>
<comment type="similarity">
    <text evidence="2">Belongs to the ATP-dependent AMP-binding enzyme family.</text>
</comment>
<dbReference type="PANTHER" id="PTHR45527:SF1">
    <property type="entry name" value="FATTY ACID SYNTHASE"/>
    <property type="match status" value="1"/>
</dbReference>
<dbReference type="Pfam" id="PF00668">
    <property type="entry name" value="Condensation"/>
    <property type="match status" value="1"/>
</dbReference>
<evidence type="ECO:0000259" key="5">
    <source>
        <dbReference type="PROSITE" id="PS50075"/>
    </source>
</evidence>
<dbReference type="InterPro" id="IPR036736">
    <property type="entry name" value="ACP-like_sf"/>
</dbReference>
<dbReference type="FunFam" id="2.30.38.10:FF:000001">
    <property type="entry name" value="Non-ribosomal peptide synthetase PvdI"/>
    <property type="match status" value="1"/>
</dbReference>
<dbReference type="Gene3D" id="1.10.1200.10">
    <property type="entry name" value="ACP-like"/>
    <property type="match status" value="1"/>
</dbReference>
<dbReference type="SUPFAM" id="SSF56801">
    <property type="entry name" value="Acetyl-CoA synthetase-like"/>
    <property type="match status" value="1"/>
</dbReference>
<dbReference type="FunFam" id="1.10.1200.10:FF:000005">
    <property type="entry name" value="Nonribosomal peptide synthetase 1"/>
    <property type="match status" value="1"/>
</dbReference>
<dbReference type="SUPFAM" id="SSF53474">
    <property type="entry name" value="alpha/beta-Hydrolases"/>
    <property type="match status" value="1"/>
</dbReference>
<dbReference type="GO" id="GO:0005737">
    <property type="term" value="C:cytoplasm"/>
    <property type="evidence" value="ECO:0007669"/>
    <property type="project" value="TreeGrafter"/>
</dbReference>
<dbReference type="SMART" id="SM00823">
    <property type="entry name" value="PKS_PP"/>
    <property type="match status" value="1"/>
</dbReference>
<dbReference type="Pfam" id="PF00550">
    <property type="entry name" value="PP-binding"/>
    <property type="match status" value="1"/>
</dbReference>
<dbReference type="SUPFAM" id="SSF47336">
    <property type="entry name" value="ACP-like"/>
    <property type="match status" value="1"/>
</dbReference>
<dbReference type="CDD" id="cd17652">
    <property type="entry name" value="A_NRPS_CmdD_like"/>
    <property type="match status" value="1"/>
</dbReference>
<evidence type="ECO:0000313" key="7">
    <source>
        <dbReference type="Proteomes" id="UP000248857"/>
    </source>
</evidence>
<evidence type="ECO:0000313" key="6">
    <source>
        <dbReference type="EMBL" id="PZD73689.1"/>
    </source>
</evidence>
<dbReference type="SUPFAM" id="SSF52777">
    <property type="entry name" value="CoA-dependent acyltransferases"/>
    <property type="match status" value="1"/>
</dbReference>
<reference evidence="6 7" key="1">
    <citation type="journal article" date="2018" name="Sci. Rep.">
        <title>A novel species of the marine cyanobacterium Acaryochloris with a unique pigment content and lifestyle.</title>
        <authorList>
            <person name="Partensky F."/>
            <person name="Six C."/>
            <person name="Ratin M."/>
            <person name="Garczarek L."/>
            <person name="Vaulot D."/>
            <person name="Probert I."/>
            <person name="Calteau A."/>
            <person name="Gourvil P."/>
            <person name="Marie D."/>
            <person name="Grebert T."/>
            <person name="Bouchier C."/>
            <person name="Le Panse S."/>
            <person name="Gachenot M."/>
            <person name="Rodriguez F."/>
            <person name="Garrido J.L."/>
        </authorList>
    </citation>
    <scope>NUCLEOTIDE SEQUENCE [LARGE SCALE GENOMIC DNA]</scope>
    <source>
        <strain evidence="6 7">RCC1774</strain>
    </source>
</reference>
<dbReference type="InterPro" id="IPR045851">
    <property type="entry name" value="AMP-bd_C_sf"/>
</dbReference>
<dbReference type="Pfam" id="PF00975">
    <property type="entry name" value="Thioesterase"/>
    <property type="match status" value="1"/>
</dbReference>
<sequence>MMISQQIRCGDQQASQATYWQQKLRGGPTGVELPFDSIHSSAPSWPRNEERVELSASMSAQLQQFTARENITLLTAFLAAFNTLLLRYTGQEDIVIGSVTVDSCRQTAAGSPQKFTNLLALRPFLTAAQSANEALQNVTDMLQEAAEHRDYPFADLVNDASHPAADVQAPIFQTMLVLCDHPTELSQTPVSQAALLDISDCMNERDLVLVISEHEDHLAINCRYSTRFKATSIRRMLEHLQCLLAGMITDPQQQLADLPLLTAAERHQQLVEWNLTERDYPQACIHQLFEAQVERTPEAIAVVFEGERLTYQALNQRANQVAHQLQNLGIGPESLVGICVERSPDMVVGLLATLKAGGAYLPLDPAYPADRLAYMLEDSQVSVLLTQAALRDQFSAFPLQFICLDAKAQPSDQDIENLNNPVHSEQLAYVIYTSGSTGRPKGVLVTHRGVPNLAAAQCRTFAVQSSSRILQFASFSFDASISEVFMALYAGASLYLASRESLMPGPALLSLLQTEAITHVTLPPSVLAVLPSIELPALQSIIVAGEACHGRIVAQWSQPRRFFNAYGPTECTVCATIAECKSDGACPPIGRPIDNTQLYILDPRRQPLPVGIPGELYIGGIGLTRGYLNRPDLTIEKFIPNPFGEGRLYRTGDLVRYRPDGNIEFLGRLDHQVKIRGFRIELGEIEAVLSRHAQVQHCIVIAREDTPGNKRLVAYVVAHDFDLKALKQSLKAQLPAYMMPSAVVPMAALPLTPNGKVDRKALPAPVTGTADFVAPRTPIERHLASIWATLLQLESVSLNDNFFELGGHSLMVVRLCTVIEKELGITLPPAVLLQAPTLAQLATHLDTPTQWSQPWSSLVPIQPQGSKPPLFCIHGAGANVLMFRDLAQNLGTDQPFYALQSRALDGTELPLTTIEAMADAYLQEIRSFYPNGPYLLAGYSMGNFIALEIAHRLTSEGKDIALLALFDPPPLRPPGRSMNHSPASPSKPKSLARRRWFVAKQKSLRAILKFHRAFGLPLLPTLRLFPALRLFNVQEENIKAAAQYVTDVAYPHLATLFLTPQSRAKFPALEQSWGAIAAALTIYDVPGCHGVVSADSFLKEPNVKTLAAHLTTSIEKAIERATPQKN</sequence>
<dbReference type="GO" id="GO:0043041">
    <property type="term" value="P:amino acid activation for nonribosomal peptide biosynthetic process"/>
    <property type="evidence" value="ECO:0007669"/>
    <property type="project" value="TreeGrafter"/>
</dbReference>
<dbReference type="InterPro" id="IPR001031">
    <property type="entry name" value="Thioesterase"/>
</dbReference>
<name>A0A2W1JJW3_9CYAN</name>
<evidence type="ECO:0000256" key="4">
    <source>
        <dbReference type="ARBA" id="ARBA00022553"/>
    </source>
</evidence>
<dbReference type="InterPro" id="IPR020845">
    <property type="entry name" value="AMP-binding_CS"/>
</dbReference>
<dbReference type="InterPro" id="IPR029058">
    <property type="entry name" value="AB_hydrolase_fold"/>
</dbReference>
<dbReference type="InterPro" id="IPR001242">
    <property type="entry name" value="Condensation_dom"/>
</dbReference>
<dbReference type="PANTHER" id="PTHR45527">
    <property type="entry name" value="NONRIBOSOMAL PEPTIDE SYNTHETASE"/>
    <property type="match status" value="1"/>
</dbReference>
<dbReference type="Gene3D" id="3.40.50.980">
    <property type="match status" value="2"/>
</dbReference>